<keyword evidence="2" id="KW-1185">Reference proteome</keyword>
<dbReference type="Proteomes" id="UP000199514">
    <property type="component" value="Unassembled WGS sequence"/>
</dbReference>
<reference evidence="1 2" key="1">
    <citation type="submission" date="2016-10" db="EMBL/GenBank/DDBJ databases">
        <authorList>
            <person name="de Groot N.N."/>
        </authorList>
    </citation>
    <scope>NUCLEOTIDE SEQUENCE [LARGE SCALE GENOMIC DNA]</scope>
    <source>
        <strain evidence="1 2">DSM 6793</strain>
    </source>
</reference>
<proteinExistence type="predicted"/>
<gene>
    <name evidence="1" type="ORF">SAMN05421780_103186</name>
</gene>
<protein>
    <submittedName>
        <fullName evidence="1">Uncharacterized protein</fullName>
    </submittedName>
</protein>
<organism evidence="1 2">
    <name type="scientific">Flexibacter flexilis DSM 6793</name>
    <dbReference type="NCBI Taxonomy" id="927664"/>
    <lineage>
        <taxon>Bacteria</taxon>
        <taxon>Pseudomonadati</taxon>
        <taxon>Bacteroidota</taxon>
        <taxon>Cytophagia</taxon>
        <taxon>Cytophagales</taxon>
        <taxon>Flexibacteraceae</taxon>
        <taxon>Flexibacter</taxon>
    </lineage>
</organism>
<accession>A0A1I1H2S3</accession>
<sequence>MSLISGCKFKVSKRAKQIFVPKTKQKGICLSTNPIYLTYKDFALSFCDKAASFCVRIASW</sequence>
<dbReference type="AlphaFoldDB" id="A0A1I1H2S3"/>
<name>A0A1I1H2S3_9BACT</name>
<evidence type="ECO:0000313" key="1">
    <source>
        <dbReference type="EMBL" id="SFC18224.1"/>
    </source>
</evidence>
<dbReference type="EMBL" id="FOLE01000003">
    <property type="protein sequence ID" value="SFC18224.1"/>
    <property type="molecule type" value="Genomic_DNA"/>
</dbReference>
<evidence type="ECO:0000313" key="2">
    <source>
        <dbReference type="Proteomes" id="UP000199514"/>
    </source>
</evidence>